<feature type="compositionally biased region" description="Low complexity" evidence="2">
    <location>
        <begin position="188"/>
        <end position="212"/>
    </location>
</feature>
<proteinExistence type="predicted"/>
<gene>
    <name evidence="3" type="ORF">DICPUDRAFT_77606</name>
</gene>
<evidence type="ECO:0000313" key="4">
    <source>
        <dbReference type="Proteomes" id="UP000001064"/>
    </source>
</evidence>
<evidence type="ECO:0000256" key="1">
    <source>
        <dbReference type="SAM" id="Coils"/>
    </source>
</evidence>
<evidence type="ECO:0000256" key="2">
    <source>
        <dbReference type="SAM" id="MobiDB-lite"/>
    </source>
</evidence>
<keyword evidence="4" id="KW-1185">Reference proteome</keyword>
<dbReference type="VEuPathDB" id="AmoebaDB:DICPUDRAFT_77606"/>
<dbReference type="GeneID" id="10504130"/>
<keyword evidence="1" id="KW-0175">Coiled coil</keyword>
<dbReference type="EMBL" id="GL871018">
    <property type="protein sequence ID" value="EGC36728.1"/>
    <property type="molecule type" value="Genomic_DNA"/>
</dbReference>
<dbReference type="OMA" id="FNTENCG"/>
<organism evidence="3 4">
    <name type="scientific">Dictyostelium purpureum</name>
    <name type="common">Slime mold</name>
    <dbReference type="NCBI Taxonomy" id="5786"/>
    <lineage>
        <taxon>Eukaryota</taxon>
        <taxon>Amoebozoa</taxon>
        <taxon>Evosea</taxon>
        <taxon>Eumycetozoa</taxon>
        <taxon>Dictyostelia</taxon>
        <taxon>Dictyosteliales</taxon>
        <taxon>Dictyosteliaceae</taxon>
        <taxon>Dictyostelium</taxon>
    </lineage>
</organism>
<dbReference type="OrthoDB" id="10565249at2759"/>
<dbReference type="FunCoup" id="F0ZH45">
    <property type="interactions" value="398"/>
</dbReference>
<sequence>MTNNSNNNILTFQKYKITYKILENNNFYLEFLDDQEKYYNKTFTPSEIVDIGKGVFTNAETFASTIKRAFSLESCNSFELEKIKYNKETNSLNIILKIIVIEIVISLPRKTSYQNLEERVNQLSSEVVDLKQRLQFLEKFIINNSTLNNNSNHSNHNSLNMGLLNFNSNNNSSSNNNNNNVKSMGHISLSTSTPSTPVSSYSPYSSAPSTPI</sequence>
<dbReference type="Proteomes" id="UP000001064">
    <property type="component" value="Unassembled WGS sequence"/>
</dbReference>
<evidence type="ECO:0000313" key="3">
    <source>
        <dbReference type="EMBL" id="EGC36728.1"/>
    </source>
</evidence>
<feature type="compositionally biased region" description="Low complexity" evidence="2">
    <location>
        <begin position="170"/>
        <end position="180"/>
    </location>
</feature>
<dbReference type="AlphaFoldDB" id="F0ZH45"/>
<name>F0ZH45_DICPU</name>
<protein>
    <submittedName>
        <fullName evidence="3">Uncharacterized protein</fullName>
    </submittedName>
</protein>
<dbReference type="InParanoid" id="F0ZH45"/>
<feature type="region of interest" description="Disordered" evidence="2">
    <location>
        <begin position="170"/>
        <end position="212"/>
    </location>
</feature>
<feature type="coiled-coil region" evidence="1">
    <location>
        <begin position="113"/>
        <end position="140"/>
    </location>
</feature>
<dbReference type="KEGG" id="dpp:DICPUDRAFT_77606"/>
<dbReference type="RefSeq" id="XP_003286753.1">
    <property type="nucleotide sequence ID" value="XM_003286705.1"/>
</dbReference>
<dbReference type="eggNOG" id="ENOG502RI0H">
    <property type="taxonomic scope" value="Eukaryota"/>
</dbReference>
<accession>F0ZH45</accession>
<reference evidence="4" key="1">
    <citation type="journal article" date="2011" name="Genome Biol.">
        <title>Comparative genomics of the social amoebae Dictyostelium discoideum and Dictyostelium purpureum.</title>
        <authorList>
            <consortium name="US DOE Joint Genome Institute (JGI-PGF)"/>
            <person name="Sucgang R."/>
            <person name="Kuo A."/>
            <person name="Tian X."/>
            <person name="Salerno W."/>
            <person name="Parikh A."/>
            <person name="Feasley C.L."/>
            <person name="Dalin E."/>
            <person name="Tu H."/>
            <person name="Huang E."/>
            <person name="Barry K."/>
            <person name="Lindquist E."/>
            <person name="Shapiro H."/>
            <person name="Bruce D."/>
            <person name="Schmutz J."/>
            <person name="Salamov A."/>
            <person name="Fey P."/>
            <person name="Gaudet P."/>
            <person name="Anjard C."/>
            <person name="Babu M.M."/>
            <person name="Basu S."/>
            <person name="Bushmanova Y."/>
            <person name="van der Wel H."/>
            <person name="Katoh-Kurasawa M."/>
            <person name="Dinh C."/>
            <person name="Coutinho P.M."/>
            <person name="Saito T."/>
            <person name="Elias M."/>
            <person name="Schaap P."/>
            <person name="Kay R.R."/>
            <person name="Henrissat B."/>
            <person name="Eichinger L."/>
            <person name="Rivero F."/>
            <person name="Putnam N.H."/>
            <person name="West C.M."/>
            <person name="Loomis W.F."/>
            <person name="Chisholm R.L."/>
            <person name="Shaulsky G."/>
            <person name="Strassmann J.E."/>
            <person name="Queller D.C."/>
            <person name="Kuspa A."/>
            <person name="Grigoriev I.V."/>
        </authorList>
    </citation>
    <scope>NUCLEOTIDE SEQUENCE [LARGE SCALE GENOMIC DNA]</scope>
    <source>
        <strain evidence="4">QSDP1</strain>
    </source>
</reference>